<dbReference type="AlphaFoldDB" id="A0AAD8XS94"/>
<dbReference type="EMBL" id="JATAAI010000066">
    <property type="protein sequence ID" value="KAK1732451.1"/>
    <property type="molecule type" value="Genomic_DNA"/>
</dbReference>
<dbReference type="PROSITE" id="PS00784">
    <property type="entry name" value="RIBOSOMAL_L34"/>
    <property type="match status" value="1"/>
</dbReference>
<keyword evidence="3" id="KW-0687">Ribonucleoprotein</keyword>
<dbReference type="GO" id="GO:0003735">
    <property type="term" value="F:structural constituent of ribosome"/>
    <property type="evidence" value="ECO:0007669"/>
    <property type="project" value="InterPro"/>
</dbReference>
<dbReference type="PANTHER" id="PTHR14503:SF4">
    <property type="entry name" value="LARGE RIBOSOMAL SUBUNIT PROTEIN BL34M"/>
    <property type="match status" value="1"/>
</dbReference>
<accession>A0AAD8XS94</accession>
<evidence type="ECO:0000256" key="1">
    <source>
        <dbReference type="ARBA" id="ARBA00010111"/>
    </source>
</evidence>
<protein>
    <submittedName>
        <fullName evidence="4">Ribosomal protein L34</fullName>
    </submittedName>
</protein>
<gene>
    <name evidence="4" type="ORF">QTG54_016845</name>
</gene>
<sequence length="141" mass="15710">MMSLFTRTSRLQTSLLNQAAAKAARQMSTASAGKLNCFGPYTSNSWSAMRFAKFDPLLSLKNLMPQNNQVGAITIATNTSIVGSLQSLLRDLSTWLIKRTFQPSIVRKRRKHGFLRRQESVGGRRVLKRRAAKGRIRLGGS</sequence>
<dbReference type="HAMAP" id="MF_00391">
    <property type="entry name" value="Ribosomal_bL34"/>
    <property type="match status" value="1"/>
</dbReference>
<evidence type="ECO:0000256" key="2">
    <source>
        <dbReference type="ARBA" id="ARBA00022980"/>
    </source>
</evidence>
<evidence type="ECO:0000313" key="5">
    <source>
        <dbReference type="Proteomes" id="UP001224775"/>
    </source>
</evidence>
<keyword evidence="5" id="KW-1185">Reference proteome</keyword>
<proteinExistence type="inferred from homology"/>
<evidence type="ECO:0000313" key="4">
    <source>
        <dbReference type="EMBL" id="KAK1732451.1"/>
    </source>
</evidence>
<comment type="similarity">
    <text evidence="1">Belongs to the bacterial ribosomal protein bL34 family.</text>
</comment>
<dbReference type="NCBIfam" id="TIGR01030">
    <property type="entry name" value="rpmH_bact"/>
    <property type="match status" value="1"/>
</dbReference>
<dbReference type="InterPro" id="IPR000271">
    <property type="entry name" value="Ribosomal_bL34"/>
</dbReference>
<dbReference type="InterPro" id="IPR020939">
    <property type="entry name" value="Ribosomal_bL34_CS"/>
</dbReference>
<organism evidence="4 5">
    <name type="scientific">Skeletonema marinoi</name>
    <dbReference type="NCBI Taxonomy" id="267567"/>
    <lineage>
        <taxon>Eukaryota</taxon>
        <taxon>Sar</taxon>
        <taxon>Stramenopiles</taxon>
        <taxon>Ochrophyta</taxon>
        <taxon>Bacillariophyta</taxon>
        <taxon>Coscinodiscophyceae</taxon>
        <taxon>Thalassiosirophycidae</taxon>
        <taxon>Thalassiosirales</taxon>
        <taxon>Skeletonemataceae</taxon>
        <taxon>Skeletonema</taxon>
        <taxon>Skeletonema marinoi-dohrnii complex</taxon>
    </lineage>
</organism>
<dbReference type="Pfam" id="PF00468">
    <property type="entry name" value="Ribosomal_L34"/>
    <property type="match status" value="1"/>
</dbReference>
<keyword evidence="2 4" id="KW-0689">Ribosomal protein</keyword>
<name>A0AAD8XS94_9STRA</name>
<dbReference type="PANTHER" id="PTHR14503">
    <property type="entry name" value="MITOCHONDRIAL RIBOSOMAL PROTEIN 34 FAMILY MEMBER"/>
    <property type="match status" value="1"/>
</dbReference>
<reference evidence="4" key="1">
    <citation type="submission" date="2023-06" db="EMBL/GenBank/DDBJ databases">
        <title>Survivors Of The Sea: Transcriptome response of Skeletonema marinoi to long-term dormancy.</title>
        <authorList>
            <person name="Pinder M.I.M."/>
            <person name="Kourtchenko O."/>
            <person name="Robertson E.K."/>
            <person name="Larsson T."/>
            <person name="Maumus F."/>
            <person name="Osuna-Cruz C.M."/>
            <person name="Vancaester E."/>
            <person name="Stenow R."/>
            <person name="Vandepoele K."/>
            <person name="Ploug H."/>
            <person name="Bruchert V."/>
            <person name="Godhe A."/>
            <person name="Topel M."/>
        </authorList>
    </citation>
    <scope>NUCLEOTIDE SEQUENCE</scope>
    <source>
        <strain evidence="4">R05AC</strain>
    </source>
</reference>
<comment type="caution">
    <text evidence="4">The sequence shown here is derived from an EMBL/GenBank/DDBJ whole genome shotgun (WGS) entry which is preliminary data.</text>
</comment>
<dbReference type="Proteomes" id="UP001224775">
    <property type="component" value="Unassembled WGS sequence"/>
</dbReference>
<dbReference type="Gene3D" id="1.10.287.3980">
    <property type="match status" value="1"/>
</dbReference>
<evidence type="ECO:0000256" key="3">
    <source>
        <dbReference type="ARBA" id="ARBA00023274"/>
    </source>
</evidence>
<dbReference type="GO" id="GO:0006412">
    <property type="term" value="P:translation"/>
    <property type="evidence" value="ECO:0007669"/>
    <property type="project" value="InterPro"/>
</dbReference>
<dbReference type="GO" id="GO:0005762">
    <property type="term" value="C:mitochondrial large ribosomal subunit"/>
    <property type="evidence" value="ECO:0007669"/>
    <property type="project" value="TreeGrafter"/>
</dbReference>